<dbReference type="PANTHER" id="PTHR32114:SF2">
    <property type="entry name" value="ABC TRANSPORTER ABCH.3"/>
    <property type="match status" value="1"/>
</dbReference>
<evidence type="ECO:0000313" key="3">
    <source>
        <dbReference type="EMBL" id="SGZ16522.1"/>
    </source>
</evidence>
<feature type="domain" description="Rad50/SbcC-type AAA" evidence="2">
    <location>
        <begin position="10"/>
        <end position="231"/>
    </location>
</feature>
<evidence type="ECO:0000256" key="1">
    <source>
        <dbReference type="SAM" id="Coils"/>
    </source>
</evidence>
<dbReference type="OrthoDB" id="7029750at2"/>
<name>A0A1L0AI67_9GAMM</name>
<keyword evidence="1" id="KW-0175">Coiled coil</keyword>
<dbReference type="Gene3D" id="3.40.50.300">
    <property type="entry name" value="P-loop containing nucleotide triphosphate hydrolases"/>
    <property type="match status" value="2"/>
</dbReference>
<dbReference type="EMBL" id="FPLD01000129">
    <property type="protein sequence ID" value="SGZ16522.1"/>
    <property type="molecule type" value="Genomic_DNA"/>
</dbReference>
<dbReference type="InterPro" id="IPR038729">
    <property type="entry name" value="Rad50/SbcC_AAA"/>
</dbReference>
<evidence type="ECO:0000313" key="4">
    <source>
        <dbReference type="Proteomes" id="UP000183794"/>
    </source>
</evidence>
<dbReference type="Pfam" id="PF13476">
    <property type="entry name" value="AAA_23"/>
    <property type="match status" value="1"/>
</dbReference>
<sequence>MEGPIVKIKKVEIQAFRAYDDLKDGTFNFLTTSNDIADFISIYAPNGFGKTSFYDAVEWGVTNNFSRFLKNKTENLHLARFESEKYIIRNKFSSNETNTFVKVYTDINSNPIENKLNHKGMRSNQRDMKFDSTLTKRDSKYFLDVILSQDGIDSFLKEDDSSIRYNKFIDSFGDKDLDKKYKKIIELIKINKIKTKECSNQIVIVRKLLKSEFDDEILFKVNSAIKSMNKKGSCLPNISPNFTEKDNLKFSDLLSEKVKDLELKLRNLEDREYLIYNILAGKSHINTGDYYNSINEINVLDKELVLLNSYRNSFNESVKLENEIVNLNVIIDSNINNKLSTINYIDSFPRYKIIRDDIDKIKNEILECKNIISKTGLLLAKCRQFENENKNTKKIIDDKLKELYIKNNGVDERYDTLTLKSEQKNKLEEYVKVKKIELNNRISEIHLIESKIHPYINFLDEIKNNEYPVVVDELFKDYTYLIEKINFNVVDMLPLEREIANINNSISETEDLNDELKKLVELGSSLVIRNESTDCPLCMQSYSDFNTLANKISTNPTLDKNFKSLIVMRNVSEEKLSKLKSNTSELKFKLKSKLSNYIESQKSFVYEKKHLNMILNSKIEDLKKQLELLENDLDSMRADTYLLNKDKFIMYLSDNINSLEKEKGDYILLLEDAGHEIKEKEDLISNLSSKIDSLKYNIDSFSNVTEYELIVKNNKLDVNNLNKELSEVNSVITKDAHTLSTLKNRKLIVDNIITGQELDDLNDKIDLAVTMKNHFKNKKLTVERYFLNNINKNIKEFDSVTLVELLENETKNIKENTEEIKIQINDYNKIGDYKENVLPFLKHQSNLKKYSSLSEELVFLNEIVKVELERERKKVSRFIHENIKSFFFQDLINSIYGKIDPHPKYKDISFDCDFSQEKPRLHILVSDESGGIVPNLYFSSAQLNILSLSIFLAKALNVSDPSGKPVNCIFIDDPIQAMDSINILSIIDLFRSIVANMGKQIILSTHDENFHKLLKMKIPPELFKSRYIELESFGKVKQGPC</sequence>
<feature type="coiled-coil region" evidence="1">
    <location>
        <begin position="670"/>
        <end position="697"/>
    </location>
</feature>
<dbReference type="PANTHER" id="PTHR32114">
    <property type="entry name" value="ABC TRANSPORTER ABCH.3"/>
    <property type="match status" value="1"/>
</dbReference>
<proteinExistence type="predicted"/>
<organism evidence="3 4">
    <name type="scientific">Moritella viscosa</name>
    <dbReference type="NCBI Taxonomy" id="80854"/>
    <lineage>
        <taxon>Bacteria</taxon>
        <taxon>Pseudomonadati</taxon>
        <taxon>Pseudomonadota</taxon>
        <taxon>Gammaproteobacteria</taxon>
        <taxon>Alteromonadales</taxon>
        <taxon>Moritellaceae</taxon>
        <taxon>Moritella</taxon>
    </lineage>
</organism>
<evidence type="ECO:0000259" key="2">
    <source>
        <dbReference type="Pfam" id="PF13476"/>
    </source>
</evidence>
<protein>
    <submittedName>
        <fullName evidence="3">ATPase involved in DNA repair</fullName>
    </submittedName>
</protein>
<dbReference type="InterPro" id="IPR027417">
    <property type="entry name" value="P-loop_NTPase"/>
</dbReference>
<feature type="coiled-coil region" evidence="1">
    <location>
        <begin position="612"/>
        <end position="639"/>
    </location>
</feature>
<reference evidence="3 4" key="1">
    <citation type="submission" date="2016-11" db="EMBL/GenBank/DDBJ databases">
        <authorList>
            <person name="Jaros S."/>
            <person name="Januszkiewicz K."/>
            <person name="Wedrychowicz H."/>
        </authorList>
    </citation>
    <scope>NUCLEOTIDE SEQUENCE [LARGE SCALE GENOMIC DNA]</scope>
    <source>
        <strain evidence="3">NVI 5450</strain>
    </source>
</reference>
<dbReference type="Proteomes" id="UP000183794">
    <property type="component" value="Unassembled WGS sequence"/>
</dbReference>
<gene>
    <name evidence="3" type="ORF">NVI5450_4345</name>
</gene>
<feature type="coiled-coil region" evidence="1">
    <location>
        <begin position="495"/>
        <end position="522"/>
    </location>
</feature>
<dbReference type="AlphaFoldDB" id="A0A1L0AI67"/>
<dbReference type="SUPFAM" id="SSF52540">
    <property type="entry name" value="P-loop containing nucleoside triphosphate hydrolases"/>
    <property type="match status" value="1"/>
</dbReference>
<dbReference type="GO" id="GO:0006302">
    <property type="term" value="P:double-strand break repair"/>
    <property type="evidence" value="ECO:0007669"/>
    <property type="project" value="InterPro"/>
</dbReference>
<accession>A0A1L0AI67</accession>
<dbReference type="GO" id="GO:0016887">
    <property type="term" value="F:ATP hydrolysis activity"/>
    <property type="evidence" value="ECO:0007669"/>
    <property type="project" value="InterPro"/>
</dbReference>